<dbReference type="InterPro" id="IPR000821">
    <property type="entry name" value="Ala_racemase"/>
</dbReference>
<dbReference type="Pfam" id="PF00842">
    <property type="entry name" value="Ala_racemase_C"/>
    <property type="match status" value="1"/>
</dbReference>
<sequence length="239" mass="23928">MTEPPATVVRSALLRSRISRSALATGAARAVAAGGPGTADLRRDAWGHGLLEVARAVMAAGARAVRVDGEDEVALLQTEGIAASCDAVPDLDPLLLYGLPGADGVLAGAPAMRLVGRVLSTKDIAAGGGVSYGYLHRAAHDSRLALITGGYAQGVVRALGSGISVEIGGVVHPVVGRIAMDVCVADIGSAEVALGVEATYFGGGGPQSGAVADWARITGMTAGELVAVAGLRTERAWEA</sequence>
<dbReference type="InterPro" id="IPR009006">
    <property type="entry name" value="Ala_racemase/Decarboxylase_C"/>
</dbReference>
<keyword evidence="3" id="KW-0413">Isomerase</keyword>
<keyword evidence="6" id="KW-1185">Reference proteome</keyword>
<dbReference type="EMBL" id="BAABGP010000008">
    <property type="protein sequence ID" value="GAA4482677.1"/>
    <property type="molecule type" value="Genomic_DNA"/>
</dbReference>
<evidence type="ECO:0000256" key="2">
    <source>
        <dbReference type="ARBA" id="ARBA00022898"/>
    </source>
</evidence>
<keyword evidence="2" id="KW-0663">Pyridoxal phosphate</keyword>
<evidence type="ECO:0000313" key="5">
    <source>
        <dbReference type="EMBL" id="GAA4482677.1"/>
    </source>
</evidence>
<proteinExistence type="predicted"/>
<feature type="domain" description="Alanine racemase C-terminal" evidence="4">
    <location>
        <begin position="111"/>
        <end position="238"/>
    </location>
</feature>
<dbReference type="Proteomes" id="UP001500731">
    <property type="component" value="Unassembled WGS sequence"/>
</dbReference>
<dbReference type="PANTHER" id="PTHR30511">
    <property type="entry name" value="ALANINE RACEMASE"/>
    <property type="match status" value="1"/>
</dbReference>
<organism evidence="5 6">
    <name type="scientific">Microbacterium panaciterrae</name>
    <dbReference type="NCBI Taxonomy" id="985759"/>
    <lineage>
        <taxon>Bacteria</taxon>
        <taxon>Bacillati</taxon>
        <taxon>Actinomycetota</taxon>
        <taxon>Actinomycetes</taxon>
        <taxon>Micrococcales</taxon>
        <taxon>Microbacteriaceae</taxon>
        <taxon>Microbacterium</taxon>
    </lineage>
</organism>
<evidence type="ECO:0000259" key="4">
    <source>
        <dbReference type="SMART" id="SM01005"/>
    </source>
</evidence>
<gene>
    <name evidence="5" type="ORF">GCM10023171_13050</name>
</gene>
<evidence type="ECO:0000256" key="3">
    <source>
        <dbReference type="ARBA" id="ARBA00023235"/>
    </source>
</evidence>
<dbReference type="Gene3D" id="2.40.37.10">
    <property type="entry name" value="Lyase, Ornithine Decarboxylase, Chain A, domain 1"/>
    <property type="match status" value="1"/>
</dbReference>
<reference evidence="6" key="1">
    <citation type="journal article" date="2019" name="Int. J. Syst. Evol. Microbiol.">
        <title>The Global Catalogue of Microorganisms (GCM) 10K type strain sequencing project: providing services to taxonomists for standard genome sequencing and annotation.</title>
        <authorList>
            <consortium name="The Broad Institute Genomics Platform"/>
            <consortium name="The Broad Institute Genome Sequencing Center for Infectious Disease"/>
            <person name="Wu L."/>
            <person name="Ma J."/>
        </authorList>
    </citation>
    <scope>NUCLEOTIDE SEQUENCE [LARGE SCALE GENOMIC DNA]</scope>
    <source>
        <strain evidence="6">JCM 17839</strain>
    </source>
</reference>
<dbReference type="SMART" id="SM01005">
    <property type="entry name" value="Ala_racemase_C"/>
    <property type="match status" value="1"/>
</dbReference>
<comment type="caution">
    <text evidence="5">The sequence shown here is derived from an EMBL/GenBank/DDBJ whole genome shotgun (WGS) entry which is preliminary data.</text>
</comment>
<evidence type="ECO:0000256" key="1">
    <source>
        <dbReference type="ARBA" id="ARBA00001933"/>
    </source>
</evidence>
<dbReference type="SUPFAM" id="SSF50621">
    <property type="entry name" value="Alanine racemase C-terminal domain-like"/>
    <property type="match status" value="1"/>
</dbReference>
<protein>
    <recommendedName>
        <fullName evidence="4">Alanine racemase C-terminal domain-containing protein</fullName>
    </recommendedName>
</protein>
<dbReference type="RefSeq" id="WP_345185446.1">
    <property type="nucleotide sequence ID" value="NZ_BAABGP010000008.1"/>
</dbReference>
<evidence type="ECO:0000313" key="6">
    <source>
        <dbReference type="Proteomes" id="UP001500731"/>
    </source>
</evidence>
<name>A0ABP8P9K2_9MICO</name>
<dbReference type="InterPro" id="IPR011079">
    <property type="entry name" value="Ala_racemase_C"/>
</dbReference>
<dbReference type="PANTHER" id="PTHR30511:SF0">
    <property type="entry name" value="ALANINE RACEMASE, CATABOLIC-RELATED"/>
    <property type="match status" value="1"/>
</dbReference>
<comment type="cofactor">
    <cofactor evidence="1">
        <name>pyridoxal 5'-phosphate</name>
        <dbReference type="ChEBI" id="CHEBI:597326"/>
    </cofactor>
</comment>
<accession>A0ABP8P9K2</accession>